<evidence type="ECO:0000313" key="2">
    <source>
        <dbReference type="Proteomes" id="UP000646749"/>
    </source>
</evidence>
<keyword evidence="2" id="KW-1185">Reference proteome</keyword>
<proteinExistence type="predicted"/>
<name>A0ABQ4EEH1_9ACTN</name>
<reference evidence="1 2" key="1">
    <citation type="submission" date="2021-01" db="EMBL/GenBank/DDBJ databases">
        <title>Whole genome shotgun sequence of Plantactinospora endophytica NBRC 110450.</title>
        <authorList>
            <person name="Komaki H."/>
            <person name="Tamura T."/>
        </authorList>
    </citation>
    <scope>NUCLEOTIDE SEQUENCE [LARGE SCALE GENOMIC DNA]</scope>
    <source>
        <strain evidence="1 2">NBRC 110450</strain>
    </source>
</reference>
<dbReference type="Gene3D" id="3.50.50.100">
    <property type="match status" value="1"/>
</dbReference>
<evidence type="ECO:0000313" key="1">
    <source>
        <dbReference type="EMBL" id="GIG93128.1"/>
    </source>
</evidence>
<organism evidence="1 2">
    <name type="scientific">Plantactinospora endophytica</name>
    <dbReference type="NCBI Taxonomy" id="673535"/>
    <lineage>
        <taxon>Bacteria</taxon>
        <taxon>Bacillati</taxon>
        <taxon>Actinomycetota</taxon>
        <taxon>Actinomycetes</taxon>
        <taxon>Micromonosporales</taxon>
        <taxon>Micromonosporaceae</taxon>
        <taxon>Plantactinospora</taxon>
    </lineage>
</organism>
<accession>A0ABQ4EEH1</accession>
<dbReference type="RefSeq" id="WP_203871422.1">
    <property type="nucleotide sequence ID" value="NZ_BONW01000051.1"/>
</dbReference>
<comment type="caution">
    <text evidence="1">The sequence shown here is derived from an EMBL/GenBank/DDBJ whole genome shotgun (WGS) entry which is preliminary data.</text>
</comment>
<gene>
    <name evidence="1" type="ORF">Pen02_80640</name>
</gene>
<dbReference type="EMBL" id="BONW01000051">
    <property type="protein sequence ID" value="GIG93128.1"/>
    <property type="molecule type" value="Genomic_DNA"/>
</dbReference>
<dbReference type="Proteomes" id="UP000646749">
    <property type="component" value="Unassembled WGS sequence"/>
</dbReference>
<protein>
    <submittedName>
        <fullName evidence="1">Uncharacterized protein</fullName>
    </submittedName>
</protein>
<sequence length="73" mass="7751">MREADVVTEVRRDSIVLACGTVRPSALTIWATGFGVPGLAAASGLPTDTLDRLLTEKTLTSVDDDRGVPSRDH</sequence>